<comment type="caution">
    <text evidence="2">The sequence shown here is derived from an EMBL/GenBank/DDBJ whole genome shotgun (WGS) entry which is preliminary data.</text>
</comment>
<accession>A0A1F5EL24</accession>
<name>A0A1F5EL24_9BACT</name>
<evidence type="ECO:0000313" key="3">
    <source>
        <dbReference type="Proteomes" id="UP000176451"/>
    </source>
</evidence>
<dbReference type="Gene3D" id="3.30.2130.10">
    <property type="entry name" value="VC0802-like"/>
    <property type="match status" value="1"/>
</dbReference>
<organism evidence="2 3">
    <name type="scientific">Candidatus Berkelbacteria bacterium RIFCSPHIGHO2_12_FULL_36_9</name>
    <dbReference type="NCBI Taxonomy" id="1797469"/>
    <lineage>
        <taxon>Bacteria</taxon>
        <taxon>Candidatus Berkelbacteria</taxon>
    </lineage>
</organism>
<proteinExistence type="predicted"/>
<dbReference type="Proteomes" id="UP000176451">
    <property type="component" value="Unassembled WGS sequence"/>
</dbReference>
<reference evidence="2 3" key="1">
    <citation type="journal article" date="2016" name="Nat. Commun.">
        <title>Thousands of microbial genomes shed light on interconnected biogeochemical processes in an aquifer system.</title>
        <authorList>
            <person name="Anantharaman K."/>
            <person name="Brown C.T."/>
            <person name="Hug L.A."/>
            <person name="Sharon I."/>
            <person name="Castelle C.J."/>
            <person name="Probst A.J."/>
            <person name="Thomas B.C."/>
            <person name="Singh A."/>
            <person name="Wilkins M.J."/>
            <person name="Karaoz U."/>
            <person name="Brodie E.L."/>
            <person name="Williams K.H."/>
            <person name="Hubbard S.S."/>
            <person name="Banfield J.F."/>
        </authorList>
    </citation>
    <scope>NUCLEOTIDE SEQUENCE [LARGE SCALE GENOMIC DNA]</scope>
</reference>
<feature type="domain" description="CASTOR ACT" evidence="1">
    <location>
        <begin position="75"/>
        <end position="124"/>
    </location>
</feature>
<dbReference type="EMBL" id="MEZV01000003">
    <property type="protein sequence ID" value="OGD67924.1"/>
    <property type="molecule type" value="Genomic_DNA"/>
</dbReference>
<dbReference type="AlphaFoldDB" id="A0A1F5EL24"/>
<dbReference type="InterPro" id="IPR016540">
    <property type="entry name" value="UCP008459"/>
</dbReference>
<dbReference type="SUPFAM" id="SSF55021">
    <property type="entry name" value="ACT-like"/>
    <property type="match status" value="1"/>
</dbReference>
<evidence type="ECO:0000259" key="1">
    <source>
        <dbReference type="Pfam" id="PF13840"/>
    </source>
</evidence>
<dbReference type="PIRSF" id="PIRSF008459">
    <property type="entry name" value="UCP008459"/>
    <property type="match status" value="1"/>
</dbReference>
<dbReference type="InterPro" id="IPR027795">
    <property type="entry name" value="CASTOR_ACT_dom"/>
</dbReference>
<evidence type="ECO:0000313" key="2">
    <source>
        <dbReference type="EMBL" id="OGD67924.1"/>
    </source>
</evidence>
<dbReference type="Pfam" id="PF13840">
    <property type="entry name" value="ACT_7"/>
    <property type="match status" value="1"/>
</dbReference>
<sequence>MENPTLNEVIKASPVLVHRGRYAYLKGQEKELKNHFLISQDNDEITIVTEEKNIANTKYEKDVKWFKLFEFKVSIPFLAPGFLAKISKTIADKKMNILLVSTFSKDYALIREEDFKVAVKALEEVGFSIKVEE</sequence>
<gene>
    <name evidence="2" type="ORF">A3F08_03510</name>
</gene>
<protein>
    <recommendedName>
        <fullName evidence="1">CASTOR ACT domain-containing protein</fullName>
    </recommendedName>
</protein>
<dbReference type="InterPro" id="IPR045865">
    <property type="entry name" value="ACT-like_dom_sf"/>
</dbReference>